<evidence type="ECO:0000256" key="12">
    <source>
        <dbReference type="ARBA" id="ARBA00022989"/>
    </source>
</evidence>
<evidence type="ECO:0000259" key="23">
    <source>
        <dbReference type="PROSITE" id="PS50924"/>
    </source>
</evidence>
<dbReference type="SUPFAM" id="SSF55785">
    <property type="entry name" value="PYP-like sensor domain (PAS domain)"/>
    <property type="match status" value="2"/>
</dbReference>
<dbReference type="InterPro" id="IPR003594">
    <property type="entry name" value="HATPase_dom"/>
</dbReference>
<dbReference type="AlphaFoldDB" id="A0A0C3HVT2"/>
<evidence type="ECO:0000256" key="16">
    <source>
        <dbReference type="PROSITE-ProRule" id="PRU00169"/>
    </source>
</evidence>
<dbReference type="Gene3D" id="3.30.450.20">
    <property type="entry name" value="PAS domain"/>
    <property type="match status" value="2"/>
</dbReference>
<dbReference type="InterPro" id="IPR008207">
    <property type="entry name" value="Sig_transdc_His_kin_Hpt_dom"/>
</dbReference>
<evidence type="ECO:0000259" key="19">
    <source>
        <dbReference type="PROSITE" id="PS50110"/>
    </source>
</evidence>
<comment type="caution">
    <text evidence="24">The sequence shown here is derived from an EMBL/GenBank/DDBJ whole genome shotgun (WGS) entry which is preliminary data.</text>
</comment>
<dbReference type="PROSITE" id="PS50894">
    <property type="entry name" value="HPT"/>
    <property type="match status" value="1"/>
</dbReference>
<dbReference type="CDD" id="cd16922">
    <property type="entry name" value="HATPase_EvgS-ArcB-TorS-like"/>
    <property type="match status" value="1"/>
</dbReference>
<dbReference type="PROSITE" id="PS50113">
    <property type="entry name" value="PAC"/>
    <property type="match status" value="2"/>
</dbReference>
<feature type="transmembrane region" description="Helical" evidence="17">
    <location>
        <begin position="180"/>
        <end position="205"/>
    </location>
</feature>
<dbReference type="InterPro" id="IPR036097">
    <property type="entry name" value="HisK_dim/P_sf"/>
</dbReference>
<dbReference type="GO" id="GO:0016787">
    <property type="term" value="F:hydrolase activity"/>
    <property type="evidence" value="ECO:0007669"/>
    <property type="project" value="UniProtKB-KW"/>
</dbReference>
<evidence type="ECO:0000259" key="18">
    <source>
        <dbReference type="PROSITE" id="PS50109"/>
    </source>
</evidence>
<dbReference type="Gene3D" id="1.10.287.130">
    <property type="match status" value="1"/>
</dbReference>
<feature type="domain" description="MHYT" evidence="23">
    <location>
        <begin position="20"/>
        <end position="216"/>
    </location>
</feature>
<keyword evidence="6 16" id="KW-0597">Phosphoprotein</keyword>
<dbReference type="InterPro" id="IPR000014">
    <property type="entry name" value="PAS"/>
</dbReference>
<dbReference type="InterPro" id="IPR004358">
    <property type="entry name" value="Sig_transdc_His_kin-like_C"/>
</dbReference>
<feature type="modified residue" description="Phosphohistidine" evidence="15">
    <location>
        <position position="976"/>
    </location>
</feature>
<feature type="domain" description="HPt" evidence="22">
    <location>
        <begin position="936"/>
        <end position="1041"/>
    </location>
</feature>
<name>A0A0C3HVT2_9VIBR</name>
<dbReference type="InterPro" id="IPR035965">
    <property type="entry name" value="PAS-like_dom_sf"/>
</dbReference>
<evidence type="ECO:0000256" key="5">
    <source>
        <dbReference type="ARBA" id="ARBA00022519"/>
    </source>
</evidence>
<keyword evidence="10" id="KW-0378">Hydrolase</keyword>
<keyword evidence="7" id="KW-0808">Transferase</keyword>
<dbReference type="GO" id="GO:0005886">
    <property type="term" value="C:plasma membrane"/>
    <property type="evidence" value="ECO:0007669"/>
    <property type="project" value="UniProtKB-SubCell"/>
</dbReference>
<dbReference type="InterPro" id="IPR003661">
    <property type="entry name" value="HisK_dim/P_dom"/>
</dbReference>
<keyword evidence="5" id="KW-0997">Cell inner membrane</keyword>
<keyword evidence="13" id="KW-0902">Two-component regulatory system</keyword>
<keyword evidence="14 17" id="KW-0472">Membrane</keyword>
<evidence type="ECO:0000256" key="14">
    <source>
        <dbReference type="ARBA" id="ARBA00023136"/>
    </source>
</evidence>
<evidence type="ECO:0000256" key="8">
    <source>
        <dbReference type="ARBA" id="ARBA00022692"/>
    </source>
</evidence>
<evidence type="ECO:0000256" key="7">
    <source>
        <dbReference type="ARBA" id="ARBA00022679"/>
    </source>
</evidence>
<feature type="transmembrane region" description="Helical" evidence="17">
    <location>
        <begin position="127"/>
        <end position="148"/>
    </location>
</feature>
<keyword evidence="12 17" id="KW-1133">Transmembrane helix</keyword>
<evidence type="ECO:0000256" key="9">
    <source>
        <dbReference type="ARBA" id="ARBA00022777"/>
    </source>
</evidence>
<dbReference type="CDD" id="cd00130">
    <property type="entry name" value="PAS"/>
    <property type="match status" value="2"/>
</dbReference>
<evidence type="ECO:0000259" key="22">
    <source>
        <dbReference type="PROSITE" id="PS50894"/>
    </source>
</evidence>
<dbReference type="InterPro" id="IPR036890">
    <property type="entry name" value="HATPase_C_sf"/>
</dbReference>
<dbReference type="GO" id="GO:0000155">
    <property type="term" value="F:phosphorelay sensor kinase activity"/>
    <property type="evidence" value="ECO:0007669"/>
    <property type="project" value="InterPro"/>
</dbReference>
<dbReference type="Gene3D" id="1.20.120.160">
    <property type="entry name" value="HPT domain"/>
    <property type="match status" value="1"/>
</dbReference>
<dbReference type="InterPro" id="IPR036641">
    <property type="entry name" value="HPT_dom_sf"/>
</dbReference>
<accession>A0A0C3HVT2</accession>
<dbReference type="Gene3D" id="3.30.565.10">
    <property type="entry name" value="Histidine kinase-like ATPase, C-terminal domain"/>
    <property type="match status" value="1"/>
</dbReference>
<evidence type="ECO:0000259" key="21">
    <source>
        <dbReference type="PROSITE" id="PS50113"/>
    </source>
</evidence>
<evidence type="ECO:0000313" key="25">
    <source>
        <dbReference type="Proteomes" id="UP000031977"/>
    </source>
</evidence>
<proteinExistence type="predicted"/>
<evidence type="ECO:0000256" key="17">
    <source>
        <dbReference type="PROSITE-ProRule" id="PRU00244"/>
    </source>
</evidence>
<dbReference type="EMBL" id="JXOK01000004">
    <property type="protein sequence ID" value="KIN12386.1"/>
    <property type="molecule type" value="Genomic_DNA"/>
</dbReference>
<evidence type="ECO:0000259" key="20">
    <source>
        <dbReference type="PROSITE" id="PS50112"/>
    </source>
</evidence>
<keyword evidence="4" id="KW-1003">Cell membrane</keyword>
<sequence length="1119" mass="125095">MLEQFFVLDVDPNKLITGTYEPWLVAVSVFLASMSSFFALRLAETARHIEAENQRQIALFSGAFIMAGGIWSMHFVGMLAFQMPHQMQYDYFLTAVSLLPAVFSSYIVLSSLINLRDSFVHNLRNGVIVGLGIGMMHYIGMEAMQMHVELRYDPFWFVLSILVSVSLATVALMSRSKLLLFFPTLSSIHLKLITSLIMGCAISGMHYTGMEAARFIVHDTHGNHLVSESDHIELAVVVSIFALLISTLAVNVSSQLRYRQLLKEKTEGEARLQAILETAADGVVTTDSLGVVQGINSAARKIFGWKEDEVIGRNVSMLMPSKYQPQYKRFLQQFLDHGKRTSPPRELYARHRMGELIPVRVAVGRVDLEGGQTLFVGFIADISERKVMEEKLRESEQRLSSLMQNTPGASFRRLLDHNWTPVFLSEGIFKFTGYLAEDFLSGKADFASCVYEGQDRDLCSNIRANIDDRGAYEIEYRLIHKDGHTVWVLENGMLVRNAKNEAVWTDGIMVDISSRKVMEQELLEAKQRAEHASEIKSTFLANMSHEIRTPMNAIIGFTDILMDSDIKGSDRKHLEAVSRASRSLLHLLNDILDSAKLEKNKLELESIPFELSACVDSVISTLWLSAKHKGIELTLTMSDELPKVVDGAEDRIRQVLMNLVGNGIKFTEKGGVTLSISPIESKPDWIRFDVIDTGIGIKPERLKAIFEPFTQADASMSRRFGGTGLGTTISQQLVELMGGSITATSQSGKGSCFTVELPLPKSELTSQSRSTQVVTLPQLRILVCDDIEQNINLLRILLERQGHVIFTAQDGIEAVAQYKKVKPDIVLMDIQMPLLDGLGACKHIRDWEQKQGVKTVPIIALTANVLAEDRIQAKQAGMNGFANKPVDLAQLTQEMASVLNINVAFRDEISLTLESPMGADQFHVVNMAKAMKLWGDEQLYVNELKTLIEKNSDLVDRIFNQLINDNHWKNIIERAHALKGISGNLALIPMYHAFASLEKAADEHLQEQALVALNRAQKHWSDLFKDIEQLESNCSTHAPEMIVHTVESTNVLPLLQEWLMVTRSGEVSDELAQQLSNGVPSSVKKLISDTVNALDDFDFESAERYINNAIETLQQKETV</sequence>
<evidence type="ECO:0000256" key="3">
    <source>
        <dbReference type="ARBA" id="ARBA00012438"/>
    </source>
</evidence>
<dbReference type="SUPFAM" id="SSF52172">
    <property type="entry name" value="CheY-like"/>
    <property type="match status" value="1"/>
</dbReference>
<feature type="domain" description="PAC" evidence="21">
    <location>
        <begin position="472"/>
        <end position="524"/>
    </location>
</feature>
<keyword evidence="11" id="KW-0547">Nucleotide-binding</keyword>
<evidence type="ECO:0000256" key="15">
    <source>
        <dbReference type="PROSITE-ProRule" id="PRU00110"/>
    </source>
</evidence>
<organism evidence="24 25">
    <name type="scientific">Vibrio mytili</name>
    <dbReference type="NCBI Taxonomy" id="50718"/>
    <lineage>
        <taxon>Bacteria</taxon>
        <taxon>Pseudomonadati</taxon>
        <taxon>Pseudomonadota</taxon>
        <taxon>Gammaproteobacteria</taxon>
        <taxon>Vibrionales</taxon>
        <taxon>Vibrionaceae</taxon>
        <taxon>Vibrio</taxon>
    </lineage>
</organism>
<dbReference type="CDD" id="cd17546">
    <property type="entry name" value="REC_hyHK_CKI1_RcsC-like"/>
    <property type="match status" value="1"/>
</dbReference>
<dbReference type="SMART" id="SM00448">
    <property type="entry name" value="REC"/>
    <property type="match status" value="1"/>
</dbReference>
<dbReference type="InterPro" id="IPR011006">
    <property type="entry name" value="CheY-like_superfamily"/>
</dbReference>
<dbReference type="Pfam" id="PF00512">
    <property type="entry name" value="HisKA"/>
    <property type="match status" value="1"/>
</dbReference>
<dbReference type="SUPFAM" id="SSF55874">
    <property type="entry name" value="ATPase domain of HSP90 chaperone/DNA topoisomerase II/histidine kinase"/>
    <property type="match status" value="1"/>
</dbReference>
<dbReference type="EC" id="2.7.13.3" evidence="3"/>
<dbReference type="PROSITE" id="PS50112">
    <property type="entry name" value="PAS"/>
    <property type="match status" value="1"/>
</dbReference>
<dbReference type="InterPro" id="IPR013767">
    <property type="entry name" value="PAS_fold"/>
</dbReference>
<dbReference type="PROSITE" id="PS50924">
    <property type="entry name" value="MHYT"/>
    <property type="match status" value="1"/>
</dbReference>
<dbReference type="CDD" id="cd00082">
    <property type="entry name" value="HisKA"/>
    <property type="match status" value="1"/>
</dbReference>
<evidence type="ECO:0000256" key="11">
    <source>
        <dbReference type="ARBA" id="ARBA00022840"/>
    </source>
</evidence>
<dbReference type="SMART" id="SM00073">
    <property type="entry name" value="HPT"/>
    <property type="match status" value="1"/>
</dbReference>
<feature type="transmembrane region" description="Helical" evidence="17">
    <location>
        <begin position="23"/>
        <end position="44"/>
    </location>
</feature>
<dbReference type="Pfam" id="PF08447">
    <property type="entry name" value="PAS_3"/>
    <property type="match status" value="1"/>
</dbReference>
<feature type="transmembrane region" description="Helical" evidence="17">
    <location>
        <begin position="56"/>
        <end position="79"/>
    </location>
</feature>
<dbReference type="InterPro" id="IPR001789">
    <property type="entry name" value="Sig_transdc_resp-reg_receiver"/>
</dbReference>
<dbReference type="FunFam" id="3.30.565.10:FF:000010">
    <property type="entry name" value="Sensor histidine kinase RcsC"/>
    <property type="match status" value="1"/>
</dbReference>
<dbReference type="RefSeq" id="WP_041153899.1">
    <property type="nucleotide sequence ID" value="NZ_CBCRVP010000010.1"/>
</dbReference>
<keyword evidence="9" id="KW-0418">Kinase</keyword>
<dbReference type="PROSITE" id="PS50109">
    <property type="entry name" value="HIS_KIN"/>
    <property type="match status" value="1"/>
</dbReference>
<dbReference type="PRINTS" id="PR00344">
    <property type="entry name" value="BCTRLSENSOR"/>
</dbReference>
<evidence type="ECO:0000256" key="6">
    <source>
        <dbReference type="ARBA" id="ARBA00022553"/>
    </source>
</evidence>
<evidence type="ECO:0000313" key="24">
    <source>
        <dbReference type="EMBL" id="KIN12386.1"/>
    </source>
</evidence>
<dbReference type="InterPro" id="IPR005330">
    <property type="entry name" value="MHYT_dom"/>
</dbReference>
<dbReference type="PANTHER" id="PTHR43047">
    <property type="entry name" value="TWO-COMPONENT HISTIDINE PROTEIN KINASE"/>
    <property type="match status" value="1"/>
</dbReference>
<feature type="domain" description="PAS" evidence="20">
    <location>
        <begin position="268"/>
        <end position="338"/>
    </location>
</feature>
<evidence type="ECO:0000256" key="2">
    <source>
        <dbReference type="ARBA" id="ARBA00004429"/>
    </source>
</evidence>
<dbReference type="InterPro" id="IPR005467">
    <property type="entry name" value="His_kinase_dom"/>
</dbReference>
<dbReference type="GO" id="GO:0006355">
    <property type="term" value="P:regulation of DNA-templated transcription"/>
    <property type="evidence" value="ECO:0007669"/>
    <property type="project" value="InterPro"/>
</dbReference>
<dbReference type="Gene3D" id="3.40.50.2300">
    <property type="match status" value="1"/>
</dbReference>
<dbReference type="Pfam" id="PF03707">
    <property type="entry name" value="MHYT"/>
    <property type="match status" value="3"/>
</dbReference>
<keyword evidence="8 17" id="KW-0812">Transmembrane</keyword>
<dbReference type="Pfam" id="PF02518">
    <property type="entry name" value="HATPase_c"/>
    <property type="match status" value="1"/>
</dbReference>
<dbReference type="Pfam" id="PF00072">
    <property type="entry name" value="Response_reg"/>
    <property type="match status" value="1"/>
</dbReference>
<feature type="domain" description="PAC" evidence="21">
    <location>
        <begin position="343"/>
        <end position="394"/>
    </location>
</feature>
<keyword evidence="25" id="KW-1185">Reference proteome</keyword>
<feature type="transmembrane region" description="Helical" evidence="17">
    <location>
        <begin position="91"/>
        <end position="115"/>
    </location>
</feature>
<keyword evidence="11" id="KW-0067">ATP-binding</keyword>
<dbReference type="SUPFAM" id="SSF47226">
    <property type="entry name" value="Histidine-containing phosphotransfer domain, HPT domain"/>
    <property type="match status" value="1"/>
</dbReference>
<dbReference type="InterPro" id="IPR000700">
    <property type="entry name" value="PAS-assoc_C"/>
</dbReference>
<comment type="catalytic activity">
    <reaction evidence="1">
        <text>ATP + protein L-histidine = ADP + protein N-phospho-L-histidine.</text>
        <dbReference type="EC" id="2.7.13.3"/>
    </reaction>
</comment>
<feature type="modified residue" description="4-aspartylphosphate" evidence="16">
    <location>
        <position position="829"/>
    </location>
</feature>
<dbReference type="OrthoDB" id="9810730at2"/>
<evidence type="ECO:0000256" key="10">
    <source>
        <dbReference type="ARBA" id="ARBA00022801"/>
    </source>
</evidence>
<comment type="subcellular location">
    <subcellularLocation>
        <location evidence="2">Cell inner membrane</location>
        <topology evidence="2">Multi-pass membrane protein</topology>
    </subcellularLocation>
</comment>
<dbReference type="SMART" id="SM00091">
    <property type="entry name" value="PAS"/>
    <property type="match status" value="2"/>
</dbReference>
<reference evidence="24 25" key="1">
    <citation type="submission" date="2015-01" db="EMBL/GenBank/DDBJ databases">
        <title>Draft genome of Vibrio mytili type strain CAIM 528.</title>
        <authorList>
            <person name="Gonzalez-Castillo A."/>
            <person name="Gomez-Gil B."/>
            <person name="Enciso-Ibarra J."/>
        </authorList>
    </citation>
    <scope>NUCLEOTIDE SEQUENCE [LARGE SCALE GENOMIC DNA]</scope>
    <source>
        <strain evidence="24 25">CAIM 528</strain>
    </source>
</reference>
<dbReference type="InterPro" id="IPR013655">
    <property type="entry name" value="PAS_fold_3"/>
</dbReference>
<dbReference type="NCBIfam" id="TIGR00229">
    <property type="entry name" value="sensory_box"/>
    <property type="match status" value="2"/>
</dbReference>
<dbReference type="SMART" id="SM00387">
    <property type="entry name" value="HATPase_c"/>
    <property type="match status" value="1"/>
</dbReference>
<feature type="domain" description="Histidine kinase" evidence="18">
    <location>
        <begin position="542"/>
        <end position="761"/>
    </location>
</feature>
<evidence type="ECO:0000256" key="13">
    <source>
        <dbReference type="ARBA" id="ARBA00023012"/>
    </source>
</evidence>
<dbReference type="SMART" id="SM00388">
    <property type="entry name" value="HisKA"/>
    <property type="match status" value="1"/>
</dbReference>
<evidence type="ECO:0000256" key="1">
    <source>
        <dbReference type="ARBA" id="ARBA00000085"/>
    </source>
</evidence>
<evidence type="ECO:0000256" key="4">
    <source>
        <dbReference type="ARBA" id="ARBA00022475"/>
    </source>
</evidence>
<protein>
    <recommendedName>
        <fullName evidence="3">histidine kinase</fullName>
        <ecNumber evidence="3">2.7.13.3</ecNumber>
    </recommendedName>
</protein>
<dbReference type="STRING" id="50718.SU60_00865"/>
<dbReference type="SUPFAM" id="SSF47384">
    <property type="entry name" value="Homodimeric domain of signal transducing histidine kinase"/>
    <property type="match status" value="1"/>
</dbReference>
<dbReference type="PROSITE" id="PS50110">
    <property type="entry name" value="RESPONSE_REGULATORY"/>
    <property type="match status" value="1"/>
</dbReference>
<feature type="domain" description="Response regulatory" evidence="19">
    <location>
        <begin position="780"/>
        <end position="899"/>
    </location>
</feature>
<dbReference type="SMART" id="SM00086">
    <property type="entry name" value="PAC"/>
    <property type="match status" value="2"/>
</dbReference>
<dbReference type="InterPro" id="IPR001610">
    <property type="entry name" value="PAC"/>
</dbReference>
<dbReference type="Pfam" id="PF00989">
    <property type="entry name" value="PAS"/>
    <property type="match status" value="1"/>
</dbReference>
<gene>
    <name evidence="24" type="ORF">SU60_00865</name>
</gene>
<dbReference type="Proteomes" id="UP000031977">
    <property type="component" value="Unassembled WGS sequence"/>
</dbReference>
<dbReference type="PANTHER" id="PTHR43047:SF64">
    <property type="entry name" value="HISTIDINE KINASE CONTAINING CHEY-HOMOLOGOUS RECEIVER DOMAIN AND PAS DOMAIN-RELATED"/>
    <property type="match status" value="1"/>
</dbReference>
<feature type="transmembrane region" description="Helical" evidence="17">
    <location>
        <begin position="154"/>
        <end position="173"/>
    </location>
</feature>